<dbReference type="Proteomes" id="UP001169862">
    <property type="component" value="Unassembled WGS sequence"/>
</dbReference>
<evidence type="ECO:0000313" key="2">
    <source>
        <dbReference type="Proteomes" id="UP001169862"/>
    </source>
</evidence>
<dbReference type="PANTHER" id="PTHR37163:SF1">
    <property type="entry name" value="DUF501 DOMAIN-CONTAINING PROTEIN"/>
    <property type="match status" value="1"/>
</dbReference>
<evidence type="ECO:0000313" key="1">
    <source>
        <dbReference type="EMBL" id="MDO6453575.1"/>
    </source>
</evidence>
<comment type="caution">
    <text evidence="1">The sequence shown here is derived from an EMBL/GenBank/DDBJ whole genome shotgun (WGS) entry which is preliminary data.</text>
</comment>
<dbReference type="PANTHER" id="PTHR37163">
    <property type="entry name" value="CONSERVED PROTEIN"/>
    <property type="match status" value="1"/>
</dbReference>
<dbReference type="AlphaFoldDB" id="A0AAW7XHS8"/>
<dbReference type="RefSeq" id="WP_303549863.1">
    <property type="nucleotide sequence ID" value="NZ_JAUOPG010000004.1"/>
</dbReference>
<dbReference type="Pfam" id="PF04417">
    <property type="entry name" value="DUF501"/>
    <property type="match status" value="1"/>
</dbReference>
<dbReference type="InterPro" id="IPR007511">
    <property type="entry name" value="DUF501"/>
</dbReference>
<name>A0AAW7XHS8_9GAMM</name>
<gene>
    <name evidence="1" type="ORF">Q4490_08360</name>
</gene>
<dbReference type="EMBL" id="JAUOPG010000004">
    <property type="protein sequence ID" value="MDO6453575.1"/>
    <property type="molecule type" value="Genomic_DNA"/>
</dbReference>
<organism evidence="1 2">
    <name type="scientific">Neptunomonas phycophila</name>
    <dbReference type="NCBI Taxonomy" id="1572645"/>
    <lineage>
        <taxon>Bacteria</taxon>
        <taxon>Pseudomonadati</taxon>
        <taxon>Pseudomonadota</taxon>
        <taxon>Gammaproteobacteria</taxon>
        <taxon>Oceanospirillales</taxon>
        <taxon>Oceanospirillaceae</taxon>
        <taxon>Neptunomonas</taxon>
    </lineage>
</organism>
<protein>
    <submittedName>
        <fullName evidence="1">DUF501 domain-containing protein</fullName>
    </submittedName>
</protein>
<reference evidence="1" key="1">
    <citation type="submission" date="2023-07" db="EMBL/GenBank/DDBJ databases">
        <title>Genome content predicts the carbon catabolic preferences of heterotrophic bacteria.</title>
        <authorList>
            <person name="Gralka M."/>
        </authorList>
    </citation>
    <scope>NUCLEOTIDE SEQUENCE</scope>
    <source>
        <strain evidence="1">I2M16</strain>
    </source>
</reference>
<accession>A0AAW7XHS8</accession>
<proteinExistence type="predicted"/>
<sequence length="177" mass="19904">MSVVPNAAPPVTDDEHALIRTQIGREPEGLVGIAARSPSGTPLVLQMRSLVGKVPFPTLYWLSSKELGKAIGQIEGKGFVKDVEQRLQHDEALREAYLANQRDYVQARWELMLPEDKAQIEALGFTEMFTRYGIGGISQWDKVRCLHMQYAHHLVAGNVIGELMDQEFALNERDYLL</sequence>